<feature type="domain" description="ENPP1-3/EXOG-like endonuclease/phosphodiesterase" evidence="4">
    <location>
        <begin position="38"/>
        <end position="243"/>
    </location>
</feature>
<sequence>MPPGYAPRFLDTPIPPPDPGPRIAGDLVDLDGSPVIDYTHFSLAQSRSRRLARWVAWNVDGARLRELDRSGLRFRYDERLDRSVQTGDEAYRDNRLDRGHIARRADLCWGDPEEARAANADSFYFTNITPQMDDFNQASRDGVWGRLENALLSQVEVDRLAISVFGGPVLSDADPMHRGVAVPVEHWKIICYAVDGTLRARAFLFAQQVEPVLKLDGFAAWQVEIGVIAERTELIFPDMLGAAPTARPQPPRPLSSTAEIDW</sequence>
<evidence type="ECO:0000256" key="1">
    <source>
        <dbReference type="PIRSR" id="PIRSR640255-1"/>
    </source>
</evidence>
<keyword evidence="2" id="KW-0479">Metal-binding</keyword>
<evidence type="ECO:0000313" key="7">
    <source>
        <dbReference type="Proteomes" id="UP000527616"/>
    </source>
</evidence>
<keyword evidence="7" id="KW-1185">Reference proteome</keyword>
<dbReference type="AlphaFoldDB" id="A0A7Z0ILP7"/>
<feature type="region of interest" description="Disordered" evidence="3">
    <location>
        <begin position="1"/>
        <end position="20"/>
    </location>
</feature>
<dbReference type="PANTHER" id="PTHR13966">
    <property type="entry name" value="ENDONUCLEASE RELATED"/>
    <property type="match status" value="1"/>
</dbReference>
<feature type="domain" description="DNA/RNA non-specific endonuclease/pyrophosphatase/phosphodiesterase" evidence="5">
    <location>
        <begin position="37"/>
        <end position="243"/>
    </location>
</feature>
<proteinExistence type="predicted"/>
<dbReference type="PANTHER" id="PTHR13966:SF5">
    <property type="entry name" value="ENDONUCLEASE G, MITOCHONDRIAL"/>
    <property type="match status" value="1"/>
</dbReference>
<dbReference type="InterPro" id="IPR001604">
    <property type="entry name" value="Endo_G_ENPP1-like_dom"/>
</dbReference>
<reference evidence="6 7" key="1">
    <citation type="submission" date="2020-07" db="EMBL/GenBank/DDBJ databases">
        <title>Sequencing the genomes of 1000 actinobacteria strains.</title>
        <authorList>
            <person name="Klenk H.-P."/>
        </authorList>
    </citation>
    <scope>NUCLEOTIDE SEQUENCE [LARGE SCALE GENOMIC DNA]</scope>
    <source>
        <strain evidence="6 7">DSM 103164</strain>
    </source>
</reference>
<feature type="binding site" evidence="2">
    <location>
        <position position="136"/>
    </location>
    <ligand>
        <name>Mg(2+)</name>
        <dbReference type="ChEBI" id="CHEBI:18420"/>
        <note>catalytic</note>
    </ligand>
</feature>
<name>A0A7Z0ILP7_9ACTN</name>
<dbReference type="Gene3D" id="3.40.570.10">
    <property type="entry name" value="Extracellular Endonuclease, subunit A"/>
    <property type="match status" value="1"/>
</dbReference>
<evidence type="ECO:0000259" key="4">
    <source>
        <dbReference type="SMART" id="SM00477"/>
    </source>
</evidence>
<comment type="caution">
    <text evidence="6">The sequence shown here is derived from an EMBL/GenBank/DDBJ whole genome shotgun (WGS) entry which is preliminary data.</text>
</comment>
<keyword evidence="6" id="KW-0540">Nuclease</keyword>
<dbReference type="InterPro" id="IPR044929">
    <property type="entry name" value="DNA/RNA_non-sp_Endonuclease_sf"/>
</dbReference>
<protein>
    <submittedName>
        <fullName evidence="6">DNA/RNA endonuclease G (NUC1)</fullName>
    </submittedName>
</protein>
<dbReference type="Proteomes" id="UP000527616">
    <property type="component" value="Unassembled WGS sequence"/>
</dbReference>
<dbReference type="Pfam" id="PF01223">
    <property type="entry name" value="Endonuclease_NS"/>
    <property type="match status" value="1"/>
</dbReference>
<dbReference type="SUPFAM" id="SSF54060">
    <property type="entry name" value="His-Me finger endonucleases"/>
    <property type="match status" value="1"/>
</dbReference>
<evidence type="ECO:0000259" key="5">
    <source>
        <dbReference type="SMART" id="SM00892"/>
    </source>
</evidence>
<evidence type="ECO:0000256" key="2">
    <source>
        <dbReference type="PIRSR" id="PIRSR640255-2"/>
    </source>
</evidence>
<organism evidence="6 7">
    <name type="scientific">Naumannella cuiyingiana</name>
    <dbReference type="NCBI Taxonomy" id="1347891"/>
    <lineage>
        <taxon>Bacteria</taxon>
        <taxon>Bacillati</taxon>
        <taxon>Actinomycetota</taxon>
        <taxon>Actinomycetes</taxon>
        <taxon>Propionibacteriales</taxon>
        <taxon>Propionibacteriaceae</taxon>
        <taxon>Naumannella</taxon>
    </lineage>
</organism>
<dbReference type="InterPro" id="IPR040255">
    <property type="entry name" value="Non-specific_endonuclease"/>
</dbReference>
<gene>
    <name evidence="6" type="ORF">GGQ54_002341</name>
</gene>
<dbReference type="InterPro" id="IPR044925">
    <property type="entry name" value="His-Me_finger_sf"/>
</dbReference>
<keyword evidence="6" id="KW-0255">Endonuclease</keyword>
<dbReference type="GO" id="GO:0003676">
    <property type="term" value="F:nucleic acid binding"/>
    <property type="evidence" value="ECO:0007669"/>
    <property type="project" value="InterPro"/>
</dbReference>
<dbReference type="InterPro" id="IPR020821">
    <property type="entry name" value="ENPP1-3/EXOG-like_nuc-like"/>
</dbReference>
<dbReference type="GO" id="GO:0046872">
    <property type="term" value="F:metal ion binding"/>
    <property type="evidence" value="ECO:0007669"/>
    <property type="project" value="UniProtKB-KW"/>
</dbReference>
<evidence type="ECO:0000256" key="3">
    <source>
        <dbReference type="SAM" id="MobiDB-lite"/>
    </source>
</evidence>
<accession>A0A7Z0ILP7</accession>
<dbReference type="EMBL" id="JACBZS010000001">
    <property type="protein sequence ID" value="NYI71781.1"/>
    <property type="molecule type" value="Genomic_DNA"/>
</dbReference>
<dbReference type="RefSeq" id="WP_179445562.1">
    <property type="nucleotide sequence ID" value="NZ_JACBZS010000001.1"/>
</dbReference>
<dbReference type="GO" id="GO:0004519">
    <property type="term" value="F:endonuclease activity"/>
    <property type="evidence" value="ECO:0007669"/>
    <property type="project" value="UniProtKB-KW"/>
</dbReference>
<dbReference type="SMART" id="SM00477">
    <property type="entry name" value="NUC"/>
    <property type="match status" value="1"/>
</dbReference>
<keyword evidence="6" id="KW-0378">Hydrolase</keyword>
<evidence type="ECO:0000313" key="6">
    <source>
        <dbReference type="EMBL" id="NYI71781.1"/>
    </source>
</evidence>
<dbReference type="GO" id="GO:0016787">
    <property type="term" value="F:hydrolase activity"/>
    <property type="evidence" value="ECO:0007669"/>
    <property type="project" value="InterPro"/>
</dbReference>
<feature type="active site" description="Proton acceptor" evidence="1">
    <location>
        <position position="100"/>
    </location>
</feature>
<dbReference type="SMART" id="SM00892">
    <property type="entry name" value="Endonuclease_NS"/>
    <property type="match status" value="1"/>
</dbReference>